<accession>A0AAV7J0T8</accession>
<comment type="caution">
    <text evidence="2">The sequence shown here is derived from an EMBL/GenBank/DDBJ whole genome shotgun (WGS) entry which is preliminary data.</text>
</comment>
<dbReference type="Proteomes" id="UP000826195">
    <property type="component" value="Unassembled WGS sequence"/>
</dbReference>
<dbReference type="EMBL" id="JAHXZJ010000010">
    <property type="protein sequence ID" value="KAH0562778.1"/>
    <property type="molecule type" value="Genomic_DNA"/>
</dbReference>
<proteinExistence type="predicted"/>
<feature type="compositionally biased region" description="Low complexity" evidence="1">
    <location>
        <begin position="77"/>
        <end position="88"/>
    </location>
</feature>
<sequence>MYIVCQASGQARQPAASCDANQPVNQQPALKHDTVTATGDSVDDAHTYCTAYAQQHKSEGEGWRDATEEANNSRNLRPIPTRTSSRISPPSLRVGSCELAVSVFVEFTSENEPSANRRAPFLHKENKYYSSCSLTLAFFLS</sequence>
<evidence type="ECO:0000313" key="2">
    <source>
        <dbReference type="EMBL" id="KAH0562778.1"/>
    </source>
</evidence>
<evidence type="ECO:0000256" key="1">
    <source>
        <dbReference type="SAM" id="MobiDB-lite"/>
    </source>
</evidence>
<keyword evidence="3" id="KW-1185">Reference proteome</keyword>
<organism evidence="2 3">
    <name type="scientific">Cotesia glomerata</name>
    <name type="common">Lepidopteran parasitic wasp</name>
    <name type="synonym">Apanteles glomeratus</name>
    <dbReference type="NCBI Taxonomy" id="32391"/>
    <lineage>
        <taxon>Eukaryota</taxon>
        <taxon>Metazoa</taxon>
        <taxon>Ecdysozoa</taxon>
        <taxon>Arthropoda</taxon>
        <taxon>Hexapoda</taxon>
        <taxon>Insecta</taxon>
        <taxon>Pterygota</taxon>
        <taxon>Neoptera</taxon>
        <taxon>Endopterygota</taxon>
        <taxon>Hymenoptera</taxon>
        <taxon>Apocrita</taxon>
        <taxon>Ichneumonoidea</taxon>
        <taxon>Braconidae</taxon>
        <taxon>Microgastrinae</taxon>
        <taxon>Cotesia</taxon>
    </lineage>
</organism>
<protein>
    <submittedName>
        <fullName evidence="2">Uncharacterized protein</fullName>
    </submittedName>
</protein>
<evidence type="ECO:0000313" key="3">
    <source>
        <dbReference type="Proteomes" id="UP000826195"/>
    </source>
</evidence>
<gene>
    <name evidence="2" type="ORF">KQX54_000857</name>
</gene>
<feature type="region of interest" description="Disordered" evidence="1">
    <location>
        <begin position="59"/>
        <end position="88"/>
    </location>
</feature>
<dbReference type="AlphaFoldDB" id="A0AAV7J0T8"/>
<reference evidence="2 3" key="1">
    <citation type="journal article" date="2021" name="J. Hered.">
        <title>A chromosome-level genome assembly of the parasitoid wasp, Cotesia glomerata (Hymenoptera: Braconidae).</title>
        <authorList>
            <person name="Pinto B.J."/>
            <person name="Weis J.J."/>
            <person name="Gamble T."/>
            <person name="Ode P.J."/>
            <person name="Paul R."/>
            <person name="Zaspel J.M."/>
        </authorList>
    </citation>
    <scope>NUCLEOTIDE SEQUENCE [LARGE SCALE GENOMIC DNA]</scope>
    <source>
        <strain evidence="2">CgM1</strain>
    </source>
</reference>
<name>A0AAV7J0T8_COTGL</name>